<evidence type="ECO:0000256" key="1">
    <source>
        <dbReference type="ARBA" id="ARBA00004651"/>
    </source>
</evidence>
<dbReference type="InterPro" id="IPR003663">
    <property type="entry name" value="Sugar/inositol_transpt"/>
</dbReference>
<dbReference type="PANTHER" id="PTHR48021:SF1">
    <property type="entry name" value="GH07001P-RELATED"/>
    <property type="match status" value="1"/>
</dbReference>
<dbReference type="SUPFAM" id="SSF103473">
    <property type="entry name" value="MFS general substrate transporter"/>
    <property type="match status" value="1"/>
</dbReference>
<evidence type="ECO:0000256" key="6">
    <source>
        <dbReference type="ARBA" id="ARBA00023180"/>
    </source>
</evidence>
<dbReference type="PANTHER" id="PTHR48021">
    <property type="match status" value="1"/>
</dbReference>
<dbReference type="InterPro" id="IPR036259">
    <property type="entry name" value="MFS_trans_sf"/>
</dbReference>
<dbReference type="Pfam" id="PF00083">
    <property type="entry name" value="Sugar_tr"/>
    <property type="match status" value="1"/>
</dbReference>
<protein>
    <submittedName>
        <fullName evidence="10">Facilitated trehalose transporter Tret1</fullName>
    </submittedName>
</protein>
<evidence type="ECO:0000256" key="7">
    <source>
        <dbReference type="ARBA" id="ARBA00024348"/>
    </source>
</evidence>
<dbReference type="InterPro" id="IPR050549">
    <property type="entry name" value="MFS_Trehalose_Transporter"/>
</dbReference>
<feature type="transmembrane region" description="Helical" evidence="8">
    <location>
        <begin position="445"/>
        <end position="464"/>
    </location>
</feature>
<keyword evidence="11" id="KW-1185">Reference proteome</keyword>
<reference evidence="10 11" key="1">
    <citation type="submission" date="2015-12" db="EMBL/GenBank/DDBJ databases">
        <title>The genome of Folsomia candida.</title>
        <authorList>
            <person name="Faddeeva A."/>
            <person name="Derks M.F."/>
            <person name="Anvar Y."/>
            <person name="Smit S."/>
            <person name="Van Straalen N."/>
            <person name="Roelofs D."/>
        </authorList>
    </citation>
    <scope>NUCLEOTIDE SEQUENCE [LARGE SCALE GENOMIC DNA]</scope>
    <source>
        <strain evidence="10 11">VU population</strain>
        <tissue evidence="10">Whole body</tissue>
    </source>
</reference>
<feature type="transmembrane region" description="Helical" evidence="8">
    <location>
        <begin position="162"/>
        <end position="180"/>
    </location>
</feature>
<feature type="transmembrane region" description="Helical" evidence="8">
    <location>
        <begin position="74"/>
        <end position="93"/>
    </location>
</feature>
<evidence type="ECO:0000256" key="4">
    <source>
        <dbReference type="ARBA" id="ARBA00022989"/>
    </source>
</evidence>
<evidence type="ECO:0000256" key="8">
    <source>
        <dbReference type="SAM" id="Phobius"/>
    </source>
</evidence>
<gene>
    <name evidence="10" type="ORF">Fcan01_11929</name>
</gene>
<name>A0A226E5V0_FOLCA</name>
<keyword evidence="4 8" id="KW-1133">Transmembrane helix</keyword>
<dbReference type="InterPro" id="IPR005828">
    <property type="entry name" value="MFS_sugar_transport-like"/>
</dbReference>
<proteinExistence type="inferred from homology"/>
<evidence type="ECO:0000313" key="11">
    <source>
        <dbReference type="Proteomes" id="UP000198287"/>
    </source>
</evidence>
<organism evidence="10 11">
    <name type="scientific">Folsomia candida</name>
    <name type="common">Springtail</name>
    <dbReference type="NCBI Taxonomy" id="158441"/>
    <lineage>
        <taxon>Eukaryota</taxon>
        <taxon>Metazoa</taxon>
        <taxon>Ecdysozoa</taxon>
        <taxon>Arthropoda</taxon>
        <taxon>Hexapoda</taxon>
        <taxon>Collembola</taxon>
        <taxon>Entomobryomorpha</taxon>
        <taxon>Isotomoidea</taxon>
        <taxon>Isotomidae</taxon>
        <taxon>Proisotominae</taxon>
        <taxon>Folsomia</taxon>
    </lineage>
</organism>
<dbReference type="EMBL" id="LNIX01000006">
    <property type="protein sequence ID" value="OXA52454.1"/>
    <property type="molecule type" value="Genomic_DNA"/>
</dbReference>
<dbReference type="InterPro" id="IPR005829">
    <property type="entry name" value="Sugar_transporter_CS"/>
</dbReference>
<dbReference type="Proteomes" id="UP000198287">
    <property type="component" value="Unassembled WGS sequence"/>
</dbReference>
<feature type="transmembrane region" description="Helical" evidence="8">
    <location>
        <begin position="186"/>
        <end position="207"/>
    </location>
</feature>
<dbReference type="GO" id="GO:0022857">
    <property type="term" value="F:transmembrane transporter activity"/>
    <property type="evidence" value="ECO:0007669"/>
    <property type="project" value="InterPro"/>
</dbReference>
<feature type="transmembrane region" description="Helical" evidence="8">
    <location>
        <begin position="415"/>
        <end position="439"/>
    </location>
</feature>
<keyword evidence="3 8" id="KW-0812">Transmembrane</keyword>
<evidence type="ECO:0000313" key="10">
    <source>
        <dbReference type="EMBL" id="OXA52454.1"/>
    </source>
</evidence>
<dbReference type="OMA" id="LYYIHCQ"/>
<feature type="transmembrane region" description="Helical" evidence="8">
    <location>
        <begin position="315"/>
        <end position="335"/>
    </location>
</feature>
<comment type="similarity">
    <text evidence="7">Belongs to the major facilitator superfamily. Sugar transporter (TC 2.A.1.1) family. Trehalose transporter subfamily.</text>
</comment>
<dbReference type="PROSITE" id="PS00217">
    <property type="entry name" value="SUGAR_TRANSPORT_2"/>
    <property type="match status" value="1"/>
</dbReference>
<comment type="caution">
    <text evidence="10">The sequence shown here is derived from an EMBL/GenBank/DDBJ whole genome shotgun (WGS) entry which is preliminary data.</text>
</comment>
<keyword evidence="6" id="KW-0325">Glycoprotein</keyword>
<evidence type="ECO:0000259" key="9">
    <source>
        <dbReference type="PROSITE" id="PS50850"/>
    </source>
</evidence>
<feature type="transmembrane region" description="Helical" evidence="8">
    <location>
        <begin position="342"/>
        <end position="366"/>
    </location>
</feature>
<feature type="transmembrane region" description="Helical" evidence="8">
    <location>
        <begin position="32"/>
        <end position="54"/>
    </location>
</feature>
<feature type="transmembrane region" description="Helical" evidence="8">
    <location>
        <begin position="105"/>
        <end position="127"/>
    </location>
</feature>
<dbReference type="GO" id="GO:0005886">
    <property type="term" value="C:plasma membrane"/>
    <property type="evidence" value="ECO:0007669"/>
    <property type="project" value="UniProtKB-SubCell"/>
</dbReference>
<dbReference type="OrthoDB" id="4142200at2759"/>
<evidence type="ECO:0000256" key="2">
    <source>
        <dbReference type="ARBA" id="ARBA00022475"/>
    </source>
</evidence>
<dbReference type="PROSITE" id="PS50850">
    <property type="entry name" value="MFS"/>
    <property type="match status" value="1"/>
</dbReference>
<dbReference type="InterPro" id="IPR020846">
    <property type="entry name" value="MFS_dom"/>
</dbReference>
<dbReference type="AlphaFoldDB" id="A0A226E5V0"/>
<feature type="domain" description="Major facilitator superfamily (MFS) profile" evidence="9">
    <location>
        <begin position="34"/>
        <end position="470"/>
    </location>
</feature>
<feature type="transmembrane region" description="Helical" evidence="8">
    <location>
        <begin position="378"/>
        <end position="403"/>
    </location>
</feature>
<dbReference type="PROSITE" id="PS00216">
    <property type="entry name" value="SUGAR_TRANSPORT_1"/>
    <property type="match status" value="1"/>
</dbReference>
<sequence>MSEFGKQNIFLPTTVSRYQIPKLEYGCRWLEVYGAFVASLAFFCSGIVQSYTSPAIYSIESDGESNLSLTRSDILWFASGPSLAAFVGTALSAPLLEFFGRQKSLVVCALPSIIGWILIGFATNVAMLHAGRIFTGLTIGIARAAAPVYVSEISPPNSRGLLGFFPPMMNALGILLGLWVGCWIQWRKLAIFVSIFPILLLFLSLWLPESPLWLLLHEQGESAFKSLMSLRGSGRRLKVQEEMAETRSSIEEVKVSLRNLDWRDLIFRKENYLAFSLMIFQQFSGVSTVIYYLAMILDEATPAGGRIPRSLQPETAGLTVGIVHFVAFFISLPLIDRLGRRVLLIVSGSLMAISHATLALFLYFHLEPNGTFVHATESWLPLTALCAFIAAFSIGFGPVPFVFMTEVFSLRFRGYLSSVATLIAQIASFSVLQLFPIMLKMISPYFVFLIYALECILAVAFVFFKIPETKGKSLAEIEKHFRTPNTLLEEKENHHMSLDRVEVPFVYVPVARLILSDTDMTTTTPTKIYCKSPAAL</sequence>
<evidence type="ECO:0000256" key="3">
    <source>
        <dbReference type="ARBA" id="ARBA00022692"/>
    </source>
</evidence>
<evidence type="ECO:0000256" key="5">
    <source>
        <dbReference type="ARBA" id="ARBA00023136"/>
    </source>
</evidence>
<dbReference type="PRINTS" id="PR00171">
    <property type="entry name" value="SUGRTRNSPORT"/>
</dbReference>
<dbReference type="FunFam" id="1.20.1250.20:FF:000055">
    <property type="entry name" value="Facilitated trehalose transporter Tret1-2 homolog"/>
    <property type="match status" value="1"/>
</dbReference>
<keyword evidence="2" id="KW-1003">Cell membrane</keyword>
<accession>A0A226E5V0</accession>
<keyword evidence="5 8" id="KW-0472">Membrane</keyword>
<comment type="subcellular location">
    <subcellularLocation>
        <location evidence="1">Cell membrane</location>
        <topology evidence="1">Multi-pass membrane protein</topology>
    </subcellularLocation>
</comment>
<dbReference type="Gene3D" id="1.20.1250.20">
    <property type="entry name" value="MFS general substrate transporter like domains"/>
    <property type="match status" value="1"/>
</dbReference>